<evidence type="ECO:0000313" key="12">
    <source>
        <dbReference type="EMBL" id="CAE0035585.1"/>
    </source>
</evidence>
<evidence type="ECO:0000313" key="10">
    <source>
        <dbReference type="EMBL" id="CAE0035577.1"/>
    </source>
</evidence>
<dbReference type="InterPro" id="IPR037202">
    <property type="entry name" value="ESCRT_assembly_dom"/>
</dbReference>
<dbReference type="EMBL" id="HBHW01004791">
    <property type="protein sequence ID" value="CAE0035589.1"/>
    <property type="molecule type" value="Transcribed_RNA"/>
</dbReference>
<feature type="compositionally biased region" description="Low complexity" evidence="6">
    <location>
        <begin position="189"/>
        <end position="200"/>
    </location>
</feature>
<evidence type="ECO:0000256" key="4">
    <source>
        <dbReference type="ARBA" id="ARBA00022927"/>
    </source>
</evidence>
<comment type="subcellular location">
    <subcellularLocation>
        <location evidence="1">Endosome</location>
    </subcellularLocation>
</comment>
<dbReference type="InterPro" id="IPR016135">
    <property type="entry name" value="UBQ-conjugating_enzyme/RWD"/>
</dbReference>
<dbReference type="Gene3D" id="3.10.110.10">
    <property type="entry name" value="Ubiquitin Conjugating Enzyme"/>
    <property type="match status" value="1"/>
</dbReference>
<protein>
    <recommendedName>
        <fullName evidence="7">SB domain-containing protein</fullName>
    </recommendedName>
</protein>
<dbReference type="EMBL" id="HBHW01004778">
    <property type="protein sequence ID" value="CAE0035577.1"/>
    <property type="molecule type" value="Transcribed_RNA"/>
</dbReference>
<dbReference type="Gene3D" id="6.10.140.820">
    <property type="match status" value="1"/>
</dbReference>
<accession>A0A7S2ZCP8</accession>
<evidence type="ECO:0000256" key="6">
    <source>
        <dbReference type="SAM" id="MobiDB-lite"/>
    </source>
</evidence>
<dbReference type="AlphaFoldDB" id="A0A7S2ZCP8"/>
<dbReference type="PANTHER" id="PTHR23306:SF3">
    <property type="entry name" value="TUMOR SUPPRESSOR PROTEIN 101"/>
    <property type="match status" value="1"/>
</dbReference>
<dbReference type="InterPro" id="IPR017916">
    <property type="entry name" value="SB_dom"/>
</dbReference>
<evidence type="ECO:0000256" key="2">
    <source>
        <dbReference type="ARBA" id="ARBA00022448"/>
    </source>
</evidence>
<dbReference type="PANTHER" id="PTHR23306">
    <property type="entry name" value="TUMOR SUSCEPTIBILITY GENE 101 PROTEIN-RELATED"/>
    <property type="match status" value="1"/>
</dbReference>
<evidence type="ECO:0000256" key="1">
    <source>
        <dbReference type="ARBA" id="ARBA00004177"/>
    </source>
</evidence>
<evidence type="ECO:0000313" key="14">
    <source>
        <dbReference type="EMBL" id="CAE0035589.1"/>
    </source>
</evidence>
<dbReference type="CDD" id="cd11685">
    <property type="entry name" value="UEV_TSG101-like"/>
    <property type="match status" value="1"/>
</dbReference>
<dbReference type="GO" id="GO:0008333">
    <property type="term" value="P:endosome to lysosome transport"/>
    <property type="evidence" value="ECO:0007669"/>
    <property type="project" value="TreeGrafter"/>
</dbReference>
<dbReference type="SUPFAM" id="SSF140111">
    <property type="entry name" value="Endosomal sorting complex assembly domain"/>
    <property type="match status" value="1"/>
</dbReference>
<organism evidence="8">
    <name type="scientific">Rhodosorus marinus</name>
    <dbReference type="NCBI Taxonomy" id="101924"/>
    <lineage>
        <taxon>Eukaryota</taxon>
        <taxon>Rhodophyta</taxon>
        <taxon>Stylonematophyceae</taxon>
        <taxon>Stylonematales</taxon>
        <taxon>Stylonemataceae</taxon>
        <taxon>Rhodosorus</taxon>
    </lineage>
</organism>
<evidence type="ECO:0000259" key="7">
    <source>
        <dbReference type="PROSITE" id="PS51312"/>
    </source>
</evidence>
<feature type="compositionally biased region" description="Low complexity" evidence="6">
    <location>
        <begin position="233"/>
        <end position="267"/>
    </location>
</feature>
<dbReference type="EMBL" id="HBHW01004774">
    <property type="protein sequence ID" value="CAE0035573.1"/>
    <property type="molecule type" value="Transcribed_RNA"/>
</dbReference>
<reference evidence="8" key="1">
    <citation type="submission" date="2021-01" db="EMBL/GenBank/DDBJ databases">
        <authorList>
            <person name="Corre E."/>
            <person name="Pelletier E."/>
            <person name="Niang G."/>
            <person name="Scheremetjew M."/>
            <person name="Finn R."/>
            <person name="Kale V."/>
            <person name="Holt S."/>
            <person name="Cochrane G."/>
            <person name="Meng A."/>
            <person name="Brown T."/>
            <person name="Cohen L."/>
        </authorList>
    </citation>
    <scope>NUCLEOTIDE SEQUENCE</scope>
    <source>
        <strain evidence="8">CCMP 769</strain>
    </source>
</reference>
<dbReference type="PROSITE" id="PS51312">
    <property type="entry name" value="SB"/>
    <property type="match status" value="1"/>
</dbReference>
<keyword evidence="3" id="KW-0967">Endosome</keyword>
<dbReference type="GO" id="GO:0043130">
    <property type="term" value="F:ubiquitin binding"/>
    <property type="evidence" value="ECO:0007669"/>
    <property type="project" value="TreeGrafter"/>
</dbReference>
<dbReference type="EMBL" id="HBHW01004786">
    <property type="protein sequence ID" value="CAE0035584.1"/>
    <property type="molecule type" value="Transcribed_RNA"/>
</dbReference>
<evidence type="ECO:0000313" key="13">
    <source>
        <dbReference type="EMBL" id="CAE0035586.1"/>
    </source>
</evidence>
<keyword evidence="2 5" id="KW-0813">Transport</keyword>
<evidence type="ECO:0000313" key="11">
    <source>
        <dbReference type="EMBL" id="CAE0035584.1"/>
    </source>
</evidence>
<dbReference type="InterPro" id="IPR052070">
    <property type="entry name" value="ESCRT-I_UEV_domain"/>
</dbReference>
<dbReference type="EMBL" id="HBHW01004788">
    <property type="protein sequence ID" value="CAE0035586.1"/>
    <property type="molecule type" value="Transcribed_RNA"/>
</dbReference>
<sequence length="457" mass="50321">MMRTAGVTSHRPKRVADIIDLYGDNKPTVVEQMKALLESHPSWKAKCSSFTYSTGIEHSLVLLFGILDISPPLYYHRGMVPSRRVPVRVWIPYGFPKERPIVIVEVPLGAQLVRRDFLLSGSSEVDVMKVLGRGAEVESLGLALVTLTSLFSSFPPLFVPPNLLHSVSDPPVTRSSSFQRGKRQPTLQSAASSTVTVTKSADLERRRSPSSKPTGNLQRSVSDSASKLASRPGSQGSLGQSTRTQSTTSVESVSSSLRSSPSRLPSPAVARESQTMRTHTNSYTTESDVLKRQMVAAVTKNVRDALVQVTEKSLLEVVCEQSKLVNLQKTVQMIESAKYQRSIEFGKKANALLNEDEKLRNQLDVQLRLIKEIGEVDLSNGRDIELRYPMLINQIVTSRAEDFALRDALDVLDEACSKGVLGLDSYLKAVGEVGRQQFFVRATYRKASFAMHAVGST</sequence>
<name>A0A7S2ZCP8_9RHOD</name>
<dbReference type="GO" id="GO:0015031">
    <property type="term" value="P:protein transport"/>
    <property type="evidence" value="ECO:0007669"/>
    <property type="project" value="UniProtKB-UniRule"/>
</dbReference>
<dbReference type="EMBL" id="HBHW01004776">
    <property type="protein sequence ID" value="CAE0035575.1"/>
    <property type="molecule type" value="Transcribed_RNA"/>
</dbReference>
<dbReference type="Pfam" id="PF09454">
    <property type="entry name" value="Vps23_core"/>
    <property type="match status" value="1"/>
</dbReference>
<evidence type="ECO:0000256" key="3">
    <source>
        <dbReference type="ARBA" id="ARBA00022753"/>
    </source>
</evidence>
<proteinExistence type="predicted"/>
<keyword evidence="4 5" id="KW-0653">Protein transport</keyword>
<feature type="domain" description="SB" evidence="7">
    <location>
        <begin position="389"/>
        <end position="457"/>
    </location>
</feature>
<feature type="region of interest" description="Disordered" evidence="6">
    <location>
        <begin position="169"/>
        <end position="285"/>
    </location>
</feature>
<evidence type="ECO:0000313" key="9">
    <source>
        <dbReference type="EMBL" id="CAE0035575.1"/>
    </source>
</evidence>
<evidence type="ECO:0000313" key="15">
    <source>
        <dbReference type="EMBL" id="CAE0035590.1"/>
    </source>
</evidence>
<feature type="compositionally biased region" description="Polar residues" evidence="6">
    <location>
        <begin position="272"/>
        <end position="285"/>
    </location>
</feature>
<gene>
    <name evidence="8" type="ORF">RMAR00112_LOCUS3519</name>
    <name evidence="9" type="ORF">RMAR00112_LOCUS3521</name>
    <name evidence="10" type="ORF">RMAR00112_LOCUS3523</name>
    <name evidence="11" type="ORF">RMAR00112_LOCUS3530</name>
    <name evidence="12" type="ORF">RMAR00112_LOCUS3531</name>
    <name evidence="13" type="ORF">RMAR00112_LOCUS3532</name>
    <name evidence="14" type="ORF">RMAR00112_LOCUS3535</name>
    <name evidence="15" type="ORF">RMAR00112_LOCUS3536</name>
</gene>
<dbReference type="EMBL" id="HBHW01004792">
    <property type="protein sequence ID" value="CAE0035590.1"/>
    <property type="molecule type" value="Transcribed_RNA"/>
</dbReference>
<dbReference type="EMBL" id="HBHW01004787">
    <property type="protein sequence ID" value="CAE0035585.1"/>
    <property type="molecule type" value="Transcribed_RNA"/>
</dbReference>
<evidence type="ECO:0000313" key="8">
    <source>
        <dbReference type="EMBL" id="CAE0035573.1"/>
    </source>
</evidence>
<dbReference type="GO" id="GO:0000813">
    <property type="term" value="C:ESCRT I complex"/>
    <property type="evidence" value="ECO:0007669"/>
    <property type="project" value="TreeGrafter"/>
</dbReference>
<feature type="compositionally biased region" description="Polar residues" evidence="6">
    <location>
        <begin position="210"/>
        <end position="227"/>
    </location>
</feature>
<evidence type="ECO:0000256" key="5">
    <source>
        <dbReference type="PROSITE-ProRule" id="PRU00644"/>
    </source>
</evidence>